<feature type="binding site" evidence="1">
    <location>
        <position position="175"/>
    </location>
    <ligand>
        <name>a divalent metal cation</name>
        <dbReference type="ChEBI" id="CHEBI:60240"/>
        <label>2</label>
    </ligand>
</feature>
<dbReference type="GO" id="GO:0046872">
    <property type="term" value="F:metal ion binding"/>
    <property type="evidence" value="ECO:0007669"/>
    <property type="project" value="UniProtKB-KW"/>
</dbReference>
<dbReference type="SUPFAM" id="SSF51556">
    <property type="entry name" value="Metallo-dependent hydrolases"/>
    <property type="match status" value="2"/>
</dbReference>
<feature type="binding site" evidence="1">
    <location>
        <position position="90"/>
    </location>
    <ligand>
        <name>a divalent metal cation</name>
        <dbReference type="ChEBI" id="CHEBI:60240"/>
        <label>1</label>
    </ligand>
</feature>
<sequence length="299" mass="31863">METLYDMHCHLGFVPSPDATAKDGAEAGIGAFSCTVEPAEYEQLQLILADASNVALGLGAHPWWIADGRVGKTELARFCELARTTQFIGEIGLDFAGPRDTEESRALQTSAFACILAACNEPVSSLASIDPESAAATSGQGRTRTATTNLQASPPIGGAPVRSATDTAPKLISIHAVNAAAAALDALEQAGAFALHHVIFHWFSGTSDDLHRAIELGCFFSVGPRMLASRRGREYARQIPLGQLLLETDMPARKDDNLPAEVWRAELNNALSGIAQLKGIDRKALANQLSSTTRELLMR</sequence>
<dbReference type="InterPro" id="IPR001130">
    <property type="entry name" value="TatD-like"/>
</dbReference>
<comment type="caution">
    <text evidence="3">The sequence shown here is derived from an EMBL/GenBank/DDBJ whole genome shotgun (WGS) entry which is preliminary data.</text>
</comment>
<dbReference type="AlphaFoldDB" id="A0A3N0ATF7"/>
<feature type="binding site" evidence="1">
    <location>
        <position position="249"/>
    </location>
    <ligand>
        <name>a divalent metal cation</name>
        <dbReference type="ChEBI" id="CHEBI:60240"/>
        <label>1</label>
    </ligand>
</feature>
<keyword evidence="4" id="KW-1185">Reference proteome</keyword>
<name>A0A3N0ATF7_9ACTN</name>
<protein>
    <submittedName>
        <fullName evidence="3">TatD family deoxyribonuclease</fullName>
    </submittedName>
</protein>
<proteinExistence type="predicted"/>
<evidence type="ECO:0000256" key="1">
    <source>
        <dbReference type="PIRSR" id="PIRSR005902-1"/>
    </source>
</evidence>
<dbReference type="EMBL" id="QICA01000008">
    <property type="protein sequence ID" value="RNL38172.1"/>
    <property type="molecule type" value="Genomic_DNA"/>
</dbReference>
<evidence type="ECO:0000313" key="4">
    <source>
        <dbReference type="Proteomes" id="UP000278327"/>
    </source>
</evidence>
<dbReference type="Gene3D" id="3.20.20.140">
    <property type="entry name" value="Metal-dependent hydrolases"/>
    <property type="match status" value="1"/>
</dbReference>
<accession>A0A3N0ATF7</accession>
<organism evidence="3 4">
    <name type="scientific">Adlercreutzia equolifaciens subsp. celatus DSM 18785</name>
    <dbReference type="NCBI Taxonomy" id="1121021"/>
    <lineage>
        <taxon>Bacteria</taxon>
        <taxon>Bacillati</taxon>
        <taxon>Actinomycetota</taxon>
        <taxon>Coriobacteriia</taxon>
        <taxon>Eggerthellales</taxon>
        <taxon>Eggerthellaceae</taxon>
        <taxon>Adlercreutzia</taxon>
    </lineage>
</organism>
<dbReference type="GO" id="GO:0016788">
    <property type="term" value="F:hydrolase activity, acting on ester bonds"/>
    <property type="evidence" value="ECO:0007669"/>
    <property type="project" value="InterPro"/>
</dbReference>
<feature type="binding site" evidence="1">
    <location>
        <position position="201"/>
    </location>
    <ligand>
        <name>a divalent metal cation</name>
        <dbReference type="ChEBI" id="CHEBI:60240"/>
        <label>2</label>
    </ligand>
</feature>
<dbReference type="PANTHER" id="PTHR47176">
    <property type="entry name" value="OSJNBA0020J04.13 PROTEIN"/>
    <property type="match status" value="1"/>
</dbReference>
<feature type="binding site" evidence="1">
    <location>
        <position position="8"/>
    </location>
    <ligand>
        <name>a divalent metal cation</name>
        <dbReference type="ChEBI" id="CHEBI:60240"/>
        <label>1</label>
    </ligand>
</feature>
<dbReference type="Pfam" id="PF01026">
    <property type="entry name" value="TatD_DNase"/>
    <property type="match status" value="2"/>
</dbReference>
<dbReference type="Proteomes" id="UP000278327">
    <property type="component" value="Unassembled WGS sequence"/>
</dbReference>
<dbReference type="RefSeq" id="WP_123257175.1">
    <property type="nucleotide sequence ID" value="NZ_JAMTCE010000007.1"/>
</dbReference>
<dbReference type="InterPro" id="IPR032466">
    <property type="entry name" value="Metal_Hydrolase"/>
</dbReference>
<reference evidence="3 4" key="1">
    <citation type="journal article" date="2019" name="Microbiol. Resour. Announc.">
        <title>Draft Genome Sequences of Type Strains of Gordonibacter faecihominis, Paraeggerthella hongkongensis, Parvibacter caecicola,Slackia equolifaciens, Slackia faecicanis, and Slackia isoflavoniconvertens.</title>
        <authorList>
            <person name="Danylec N."/>
            <person name="Stoll D.A."/>
            <person name="Dotsch A."/>
            <person name="Huch M."/>
        </authorList>
    </citation>
    <scope>NUCLEOTIDE SEQUENCE [LARGE SCALE GENOMIC DNA]</scope>
    <source>
        <strain evidence="3 4">DSM 18785</strain>
    </source>
</reference>
<feature type="compositionally biased region" description="Polar residues" evidence="2">
    <location>
        <begin position="135"/>
        <end position="152"/>
    </location>
</feature>
<feature type="region of interest" description="Disordered" evidence="2">
    <location>
        <begin position="134"/>
        <end position="162"/>
    </location>
</feature>
<feature type="binding site" evidence="1">
    <location>
        <position position="10"/>
    </location>
    <ligand>
        <name>a divalent metal cation</name>
        <dbReference type="ChEBI" id="CHEBI:60240"/>
        <label>1</label>
    </ligand>
</feature>
<gene>
    <name evidence="3" type="ORF">DMP10_06025</name>
</gene>
<evidence type="ECO:0000256" key="2">
    <source>
        <dbReference type="SAM" id="MobiDB-lite"/>
    </source>
</evidence>
<dbReference type="PIRSF" id="PIRSF005902">
    <property type="entry name" value="DNase_TatD"/>
    <property type="match status" value="1"/>
</dbReference>
<keyword evidence="1" id="KW-0479">Metal-binding</keyword>
<dbReference type="PANTHER" id="PTHR47176:SF1">
    <property type="entry name" value="OS04G0577500 PROTEIN"/>
    <property type="match status" value="1"/>
</dbReference>
<evidence type="ECO:0000313" key="3">
    <source>
        <dbReference type="EMBL" id="RNL38172.1"/>
    </source>
</evidence>